<reference evidence="2 3" key="1">
    <citation type="journal article" date="2018" name="Mar. Genomics">
        <title>Complete genome sequence of Marinifilaceae bacterium strain SPP2, isolated from the Antarctic marine sediment.</title>
        <authorList>
            <person name="Watanabe M."/>
            <person name="Kojima H."/>
            <person name="Fukui M."/>
        </authorList>
    </citation>
    <scope>NUCLEOTIDE SEQUENCE [LARGE SCALE GENOMIC DNA]</scope>
    <source>
        <strain evidence="2 3">SPP2</strain>
    </source>
</reference>
<evidence type="ECO:0000313" key="2">
    <source>
        <dbReference type="EMBL" id="BAX80729.1"/>
    </source>
</evidence>
<evidence type="ECO:0000259" key="1">
    <source>
        <dbReference type="Pfam" id="PF00485"/>
    </source>
</evidence>
<evidence type="ECO:0000313" key="3">
    <source>
        <dbReference type="Proteomes" id="UP000218267"/>
    </source>
</evidence>
<protein>
    <submittedName>
        <fullName evidence="2">ATPase AAA</fullName>
    </submittedName>
</protein>
<dbReference type="RefSeq" id="WP_096429569.1">
    <property type="nucleotide sequence ID" value="NZ_AP018042.1"/>
</dbReference>
<dbReference type="InterPro" id="IPR006083">
    <property type="entry name" value="PRK/URK"/>
</dbReference>
<name>A0A1Y1CK23_9BACT</name>
<dbReference type="CDD" id="cd02028">
    <property type="entry name" value="UMPK_like"/>
    <property type="match status" value="1"/>
</dbReference>
<dbReference type="PANTHER" id="PTHR10285">
    <property type="entry name" value="URIDINE KINASE"/>
    <property type="match status" value="1"/>
</dbReference>
<reference evidence="3" key="2">
    <citation type="journal article" date="2020" name="Antonie Van Leeuwenhoek">
        <title>Labilibaculum antarcticum sp. nov., a novel facultative anaerobic, psychrotorelant bacterium isolated from marine sediment of Antarctica.</title>
        <authorList>
            <person name="Watanabe M."/>
            <person name="Kojima H."/>
            <person name="Fukui M."/>
        </authorList>
    </citation>
    <scope>NUCLEOTIDE SEQUENCE [LARGE SCALE GENOMIC DNA]</scope>
    <source>
        <strain evidence="3">SPP2</strain>
    </source>
</reference>
<dbReference type="Gene3D" id="3.40.50.300">
    <property type="entry name" value="P-loop containing nucleotide triphosphate hydrolases"/>
    <property type="match status" value="1"/>
</dbReference>
<gene>
    <name evidence="2" type="ORF">ALGA_2402</name>
</gene>
<dbReference type="InterPro" id="IPR027417">
    <property type="entry name" value="P-loop_NTPase"/>
</dbReference>
<proteinExistence type="predicted"/>
<dbReference type="AlphaFoldDB" id="A0A1Y1CK23"/>
<dbReference type="Gene3D" id="3.30.980.10">
    <property type="entry name" value="Threonyl-trna Synthetase, Chain A, domain 2"/>
    <property type="match status" value="1"/>
</dbReference>
<dbReference type="GO" id="GO:0005524">
    <property type="term" value="F:ATP binding"/>
    <property type="evidence" value="ECO:0007669"/>
    <property type="project" value="InterPro"/>
</dbReference>
<dbReference type="Pfam" id="PF00485">
    <property type="entry name" value="PRK"/>
    <property type="match status" value="1"/>
</dbReference>
<organism evidence="2 3">
    <name type="scientific">Labilibaculum antarcticum</name>
    <dbReference type="NCBI Taxonomy" id="1717717"/>
    <lineage>
        <taxon>Bacteria</taxon>
        <taxon>Pseudomonadati</taxon>
        <taxon>Bacteroidota</taxon>
        <taxon>Bacteroidia</taxon>
        <taxon>Marinilabiliales</taxon>
        <taxon>Marinifilaceae</taxon>
        <taxon>Labilibaculum</taxon>
    </lineage>
</organism>
<dbReference type="GO" id="GO:0016301">
    <property type="term" value="F:kinase activity"/>
    <property type="evidence" value="ECO:0007669"/>
    <property type="project" value="InterPro"/>
</dbReference>
<dbReference type="Proteomes" id="UP000218267">
    <property type="component" value="Chromosome"/>
</dbReference>
<dbReference type="OrthoDB" id="9764644at2"/>
<accession>A0A1Y1CK23</accession>
<keyword evidence="3" id="KW-1185">Reference proteome</keyword>
<dbReference type="SUPFAM" id="SSF55186">
    <property type="entry name" value="ThrRS/AlaRS common domain"/>
    <property type="match status" value="1"/>
</dbReference>
<dbReference type="InterPro" id="IPR018163">
    <property type="entry name" value="Thr/Ala-tRNA-synth_IIc_edit"/>
</dbReference>
<sequence>MAKLIDIYVDNIKEKRSYPTGTDLQTILADVKPQLNGEVLGAMVNNKLKELNYEIYKPKKVIFVDGTHPDGRRMYVRSLCFMLYKAVHDLYPKASFRVEHSISNGLYCRITDKNIILAPEDVENIKKRVLEIIEADLPFVREEIETEKAIELFEAQGLKEKTSLFRTRGNLFTSVYHLGDSVDYFYGFLVPSTSKLKVFDLLPFSQGMLLMTPGRRDPSVTETFIPQEKMLKVFSEYKRWGKVLNISNVGDLNYYVENDNISELIKISEALHEKKISQIADKVRKKRKHTKLILISGPSSSGKTTFGKRLAIQLKVAGLHPVNLSLDNYFVDRELTPRDENGEYDFEALESLDVRLFNQNLVDLLNGKEIELPKFSFETGSRYYDGEKLKINGKQILVVEGIHALNPQLTPLIADESKFRIYISALTSISIDGHNRIPSTDNRLIRRIVRDHKYRNYSAFDTISRWPSVRRGEEKNIFPYQEEADAMFNSALPYELGVLKRYAEPILNEIQPNQAEYSEANRLLKFFSYFLPISDDDIPPTSLMREFLGGSTFEY</sequence>
<dbReference type="EMBL" id="AP018042">
    <property type="protein sequence ID" value="BAX80729.1"/>
    <property type="molecule type" value="Genomic_DNA"/>
</dbReference>
<dbReference type="SUPFAM" id="SSF52540">
    <property type="entry name" value="P-loop containing nucleoside triphosphate hydrolases"/>
    <property type="match status" value="1"/>
</dbReference>
<dbReference type="KEGG" id="mbas:ALGA_2402"/>
<feature type="domain" description="Phosphoribulokinase/uridine kinase" evidence="1">
    <location>
        <begin position="293"/>
        <end position="490"/>
    </location>
</feature>